<organism evidence="1 2">
    <name type="scientific">Linum trigynum</name>
    <dbReference type="NCBI Taxonomy" id="586398"/>
    <lineage>
        <taxon>Eukaryota</taxon>
        <taxon>Viridiplantae</taxon>
        <taxon>Streptophyta</taxon>
        <taxon>Embryophyta</taxon>
        <taxon>Tracheophyta</taxon>
        <taxon>Spermatophyta</taxon>
        <taxon>Magnoliopsida</taxon>
        <taxon>eudicotyledons</taxon>
        <taxon>Gunneridae</taxon>
        <taxon>Pentapetalae</taxon>
        <taxon>rosids</taxon>
        <taxon>fabids</taxon>
        <taxon>Malpighiales</taxon>
        <taxon>Linaceae</taxon>
        <taxon>Linum</taxon>
    </lineage>
</organism>
<reference evidence="1 2" key="1">
    <citation type="submission" date="2024-04" db="EMBL/GenBank/DDBJ databases">
        <authorList>
            <person name="Fracassetti M."/>
        </authorList>
    </citation>
    <scope>NUCLEOTIDE SEQUENCE [LARGE SCALE GENOMIC DNA]</scope>
</reference>
<evidence type="ECO:0000313" key="2">
    <source>
        <dbReference type="Proteomes" id="UP001497516"/>
    </source>
</evidence>
<protein>
    <submittedName>
        <fullName evidence="1">Uncharacterized protein</fullName>
    </submittedName>
</protein>
<name>A0AAV2FMJ2_9ROSI</name>
<proteinExistence type="predicted"/>
<evidence type="ECO:0000313" key="1">
    <source>
        <dbReference type="EMBL" id="CAL1399207.1"/>
    </source>
</evidence>
<keyword evidence="2" id="KW-1185">Reference proteome</keyword>
<dbReference type="EMBL" id="OZ034820">
    <property type="protein sequence ID" value="CAL1399207.1"/>
    <property type="molecule type" value="Genomic_DNA"/>
</dbReference>
<dbReference type="Proteomes" id="UP001497516">
    <property type="component" value="Chromosome 7"/>
</dbReference>
<dbReference type="AlphaFoldDB" id="A0AAV2FMJ2"/>
<sequence>MRWIPIEFCDFHGGWRSWVRRWIVFPPLLANSNQPVLPCVDGLAAGRVSTGTITFFHRLFVLSASSIWQLAQL</sequence>
<accession>A0AAV2FMJ2</accession>
<gene>
    <name evidence="1" type="ORF">LTRI10_LOCUS39398</name>
</gene>